<name>Q0FX38_SALBH</name>
<organism evidence="1 2">
    <name type="scientific">Salipiger bermudensis (strain DSM 26914 / JCM 13377 / KCTC 12554 / HTCC2601)</name>
    <name type="common">Pelagibaca bermudensis</name>
    <dbReference type="NCBI Taxonomy" id="314265"/>
    <lineage>
        <taxon>Bacteria</taxon>
        <taxon>Pseudomonadati</taxon>
        <taxon>Pseudomonadota</taxon>
        <taxon>Alphaproteobacteria</taxon>
        <taxon>Rhodobacterales</taxon>
        <taxon>Roseobacteraceae</taxon>
        <taxon>Salipiger</taxon>
    </lineage>
</organism>
<dbReference type="SUPFAM" id="SSF54427">
    <property type="entry name" value="NTF2-like"/>
    <property type="match status" value="1"/>
</dbReference>
<dbReference type="HOGENOM" id="CLU_102927_0_0_5"/>
<evidence type="ECO:0000313" key="1">
    <source>
        <dbReference type="EMBL" id="EAU48364.1"/>
    </source>
</evidence>
<proteinExistence type="predicted"/>
<dbReference type="RefSeq" id="WP_007801727.1">
    <property type="nucleotide sequence ID" value="NZ_DS022277.1"/>
</dbReference>
<comment type="caution">
    <text evidence="1">The sequence shown here is derived from an EMBL/GenBank/DDBJ whole genome shotgun (WGS) entry which is preliminary data.</text>
</comment>
<protein>
    <recommendedName>
        <fullName evidence="3">SnoaL-like domain-containing protein</fullName>
    </recommendedName>
</protein>
<dbReference type="EMBL" id="AATQ01000001">
    <property type="protein sequence ID" value="EAU48364.1"/>
    <property type="molecule type" value="Genomic_DNA"/>
</dbReference>
<accession>Q0FX38</accession>
<dbReference type="Proteomes" id="UP000006230">
    <property type="component" value="Unassembled WGS sequence"/>
</dbReference>
<reference evidence="1 2" key="1">
    <citation type="journal article" date="2010" name="J. Bacteriol.">
        <title>Genome sequences of Pelagibaca bermudensis HTCC2601T and Maritimibacter alkaliphilus HTCC2654T, the type strains of two marine Roseobacter genera.</title>
        <authorList>
            <person name="Thrash J.C."/>
            <person name="Cho J.C."/>
            <person name="Ferriera S."/>
            <person name="Johnson J."/>
            <person name="Vergin K.L."/>
            <person name="Giovannoni S.J."/>
        </authorList>
    </citation>
    <scope>NUCLEOTIDE SEQUENCE [LARGE SCALE GENOMIC DNA]</scope>
    <source>
        <strain evidence="2">DSM 26914 / JCM 13377 / KCTC 12554 / HTCC2601</strain>
    </source>
</reference>
<dbReference type="STRING" id="314265.R2601_02288"/>
<gene>
    <name evidence="1" type="ORF">R2601_02288</name>
</gene>
<dbReference type="OrthoDB" id="4920041at2"/>
<sequence length="235" mass="25372">MTSSSDQLRAQHDALHLAYRWFAFFEAPGSALAPHLEIFDPQVRLSGHQGRHLFADDRDSLAAWFATVPGERSSHHILHAAFEPAPQGTLRLNMLVAYQAMRPTGIQGAIIRYETELSHGPDGARFLSLDKTPILPDTQAHFAPSWAANRVLALAHAALAELPESDARLREALGASTSQLQVQANVPEGSLRYHALLSAAGTEAAGGCHLLLDLEDDASAPLPALSRIVQAERSS</sequence>
<dbReference type="AlphaFoldDB" id="Q0FX38"/>
<evidence type="ECO:0008006" key="3">
    <source>
        <dbReference type="Google" id="ProtNLM"/>
    </source>
</evidence>
<evidence type="ECO:0000313" key="2">
    <source>
        <dbReference type="Proteomes" id="UP000006230"/>
    </source>
</evidence>
<keyword evidence="2" id="KW-1185">Reference proteome</keyword>
<dbReference type="InterPro" id="IPR032710">
    <property type="entry name" value="NTF2-like_dom_sf"/>
</dbReference>